<dbReference type="Gene3D" id="3.40.50.300">
    <property type="entry name" value="P-loop containing nucleotide triphosphate hydrolases"/>
    <property type="match status" value="1"/>
</dbReference>
<comment type="similarity">
    <text evidence="1">Belongs to the GSP E family.</text>
</comment>
<evidence type="ECO:0000313" key="3">
    <source>
        <dbReference type="EMBL" id="OGC86306.1"/>
    </source>
</evidence>
<sequence length="359" mass="39351">MADYKQKLAGLIETTIAQGASDLHLGAGHQPLLRVSGVMTQLLSEPALTQEDMVALLGEMAGAERSAAFMQKQELDFSYDYAGSGAAGGARFRGNAYFERGRIGIALRLIPRAIRTLAELRLPPVLEQFATREQGFFLVVGPVGQGKTTTLAALIEKVNQERTEHIVTIEDPIEYLFENKRSLVDQREVRVDTANFAVALQSVFRQDVDVLMIGEMRTPETISTAVTAAETGHLVLSTLHTNNAVQTIDRIIDVFPGSQQDQIRIQLAGSLAGIFSQRLVPRISGGLIPAYELLINSVAVQNLIREKRTHEIQTLIETGAEEGMIDMNRSLAELVRAGEISIESAYSRSLSPKNLERLL</sequence>
<gene>
    <name evidence="3" type="ORF">A2949_00295</name>
</gene>
<dbReference type="Proteomes" id="UP000178585">
    <property type="component" value="Unassembled WGS sequence"/>
</dbReference>
<accession>A0A1F4XXN5</accession>
<dbReference type="GO" id="GO:0005524">
    <property type="term" value="F:ATP binding"/>
    <property type="evidence" value="ECO:0007669"/>
    <property type="project" value="InterPro"/>
</dbReference>
<reference evidence="3 4" key="1">
    <citation type="journal article" date="2016" name="Nat. Commun.">
        <title>Thousands of microbial genomes shed light on interconnected biogeochemical processes in an aquifer system.</title>
        <authorList>
            <person name="Anantharaman K."/>
            <person name="Brown C.T."/>
            <person name="Hug L.A."/>
            <person name="Sharon I."/>
            <person name="Castelle C.J."/>
            <person name="Probst A.J."/>
            <person name="Thomas B.C."/>
            <person name="Singh A."/>
            <person name="Wilkins M.J."/>
            <person name="Karaoz U."/>
            <person name="Brodie E.L."/>
            <person name="Williams K.H."/>
            <person name="Hubbard S.S."/>
            <person name="Banfield J.F."/>
        </authorList>
    </citation>
    <scope>NUCLEOTIDE SEQUENCE [LARGE SCALE GENOMIC DNA]</scope>
</reference>
<dbReference type="SUPFAM" id="SSF52540">
    <property type="entry name" value="P-loop containing nucleoside triphosphate hydrolases"/>
    <property type="match status" value="1"/>
</dbReference>
<dbReference type="AlphaFoldDB" id="A0A1F4XXN5"/>
<dbReference type="PANTHER" id="PTHR30486">
    <property type="entry name" value="TWITCHING MOTILITY PROTEIN PILT"/>
    <property type="match status" value="1"/>
</dbReference>
<dbReference type="NCBIfam" id="TIGR01420">
    <property type="entry name" value="pilT_fam"/>
    <property type="match status" value="1"/>
</dbReference>
<dbReference type="InterPro" id="IPR001482">
    <property type="entry name" value="T2SS/T4SS_dom"/>
</dbReference>
<dbReference type="STRING" id="1797245.A2949_00295"/>
<proteinExistence type="inferred from homology"/>
<dbReference type="InterPro" id="IPR050921">
    <property type="entry name" value="T4SS_GSP_E_ATPase"/>
</dbReference>
<evidence type="ECO:0000259" key="2">
    <source>
        <dbReference type="Pfam" id="PF00437"/>
    </source>
</evidence>
<comment type="caution">
    <text evidence="3">The sequence shown here is derived from an EMBL/GenBank/DDBJ whole genome shotgun (WGS) entry which is preliminary data.</text>
</comment>
<dbReference type="Gene3D" id="3.30.450.90">
    <property type="match status" value="1"/>
</dbReference>
<evidence type="ECO:0000256" key="1">
    <source>
        <dbReference type="ARBA" id="ARBA00006611"/>
    </source>
</evidence>
<organism evidence="3 4">
    <name type="scientific">Candidatus Adlerbacteria bacterium RIFCSPLOWO2_01_FULL_54_21b</name>
    <dbReference type="NCBI Taxonomy" id="1797245"/>
    <lineage>
        <taxon>Bacteria</taxon>
        <taxon>Candidatus Adleribacteriota</taxon>
    </lineage>
</organism>
<protein>
    <submittedName>
        <fullName evidence="3">Type IV pili twitching motility protein PilT</fullName>
    </submittedName>
</protein>
<dbReference type="EMBL" id="MEWZ01000026">
    <property type="protein sequence ID" value="OGC86306.1"/>
    <property type="molecule type" value="Genomic_DNA"/>
</dbReference>
<feature type="domain" description="Bacterial type II secretion system protein E" evidence="2">
    <location>
        <begin position="126"/>
        <end position="283"/>
    </location>
</feature>
<evidence type="ECO:0000313" key="4">
    <source>
        <dbReference type="Proteomes" id="UP000178585"/>
    </source>
</evidence>
<dbReference type="InterPro" id="IPR027417">
    <property type="entry name" value="P-loop_NTPase"/>
</dbReference>
<dbReference type="InterPro" id="IPR006321">
    <property type="entry name" value="PilT/PilU"/>
</dbReference>
<dbReference type="GO" id="GO:0016887">
    <property type="term" value="F:ATP hydrolysis activity"/>
    <property type="evidence" value="ECO:0007669"/>
    <property type="project" value="InterPro"/>
</dbReference>
<dbReference type="CDD" id="cd01131">
    <property type="entry name" value="PilT"/>
    <property type="match status" value="1"/>
</dbReference>
<name>A0A1F4XXN5_9BACT</name>
<dbReference type="Pfam" id="PF00437">
    <property type="entry name" value="T2SSE"/>
    <property type="match status" value="1"/>
</dbReference>